<dbReference type="FunFam" id="1.10.1050.10:FF:000001">
    <property type="entry name" value="30S ribosomal protein S4"/>
    <property type="match status" value="1"/>
</dbReference>
<dbReference type="AlphaFoldDB" id="E1YG64"/>
<comment type="subunit">
    <text evidence="7">Part of the 30S ribosomal subunit. Contacts protein S5. The interaction surface between S4 and S5 is involved in control of translational fidelity.</text>
</comment>
<keyword evidence="5 7" id="KW-0687">Ribonucleoprotein</keyword>
<dbReference type="NCBIfam" id="TIGR01017">
    <property type="entry name" value="rpsD_bact"/>
    <property type="match status" value="1"/>
</dbReference>
<dbReference type="SUPFAM" id="SSF55174">
    <property type="entry name" value="Alpha-L RNA-binding motif"/>
    <property type="match status" value="1"/>
</dbReference>
<keyword evidence="2 7" id="KW-0699">rRNA-binding</keyword>
<dbReference type="InterPro" id="IPR022801">
    <property type="entry name" value="Ribosomal_uS4"/>
</dbReference>
<comment type="function">
    <text evidence="7">With S5 and S12 plays an important role in translational accuracy.</text>
</comment>
<dbReference type="Gene3D" id="1.10.1050.10">
    <property type="entry name" value="Ribosomal Protein S4 Delta 41, Chain A, domain 1"/>
    <property type="match status" value="1"/>
</dbReference>
<evidence type="ECO:0000259" key="9">
    <source>
        <dbReference type="SMART" id="SM01390"/>
    </source>
</evidence>
<sequence length="209" mass="24663">MARYIGAVCRLCRRENLKMFLKGDRCYSDKCAFDRRSYSPGQHGQRRGRKFSDYGVQLREKQKTKRLYGLSEKQFRLFFERAERQKNITGTNLLVMLERRLDNVVYRLGFVASRTQGRHFVRHNHFKINGKKINIPSYLIKVGDILELNETSRNIKAISDSLDAVARRGVPQWLELEKDNFKGRIKSFPVREDITMPIQEQLIVELYSK</sequence>
<feature type="domain" description="Small ribosomal subunit protein uS4 N-terminal" evidence="9">
    <location>
        <begin position="3"/>
        <end position="98"/>
    </location>
</feature>
<dbReference type="InterPro" id="IPR036986">
    <property type="entry name" value="S4_RNA-bd_sf"/>
</dbReference>
<dbReference type="GO" id="GO:0019843">
    <property type="term" value="F:rRNA binding"/>
    <property type="evidence" value="ECO:0007669"/>
    <property type="project" value="UniProtKB-UniRule"/>
</dbReference>
<dbReference type="PROSITE" id="PS50889">
    <property type="entry name" value="S4"/>
    <property type="match status" value="1"/>
</dbReference>
<dbReference type="SMART" id="SM00363">
    <property type="entry name" value="S4"/>
    <property type="match status" value="1"/>
</dbReference>
<dbReference type="GO" id="GO:0003735">
    <property type="term" value="F:structural constituent of ribosome"/>
    <property type="evidence" value="ECO:0007669"/>
    <property type="project" value="InterPro"/>
</dbReference>
<accession>E1YG64</accession>
<dbReference type="GO" id="GO:0015935">
    <property type="term" value="C:small ribosomal subunit"/>
    <property type="evidence" value="ECO:0007669"/>
    <property type="project" value="InterPro"/>
</dbReference>
<evidence type="ECO:0000256" key="5">
    <source>
        <dbReference type="ARBA" id="ARBA00023274"/>
    </source>
</evidence>
<dbReference type="Pfam" id="PF01479">
    <property type="entry name" value="S4"/>
    <property type="match status" value="1"/>
</dbReference>
<organism evidence="10">
    <name type="scientific">uncultured Desulfobacterium sp</name>
    <dbReference type="NCBI Taxonomy" id="201089"/>
    <lineage>
        <taxon>Bacteria</taxon>
        <taxon>Pseudomonadati</taxon>
        <taxon>Thermodesulfobacteriota</taxon>
        <taxon>Desulfobacteria</taxon>
        <taxon>Desulfobacterales</taxon>
        <taxon>Desulfobacteriaceae</taxon>
        <taxon>Desulfobacterium</taxon>
        <taxon>environmental samples</taxon>
    </lineage>
</organism>
<dbReference type="InterPro" id="IPR001912">
    <property type="entry name" value="Ribosomal_uS4_N"/>
</dbReference>
<dbReference type="Pfam" id="PF00163">
    <property type="entry name" value="Ribosomal_S4"/>
    <property type="match status" value="1"/>
</dbReference>
<dbReference type="InterPro" id="IPR005709">
    <property type="entry name" value="Ribosomal_uS4_bac-type"/>
</dbReference>
<dbReference type="GO" id="GO:0006412">
    <property type="term" value="P:translation"/>
    <property type="evidence" value="ECO:0007669"/>
    <property type="project" value="UniProtKB-UniRule"/>
</dbReference>
<dbReference type="Gene3D" id="3.10.290.10">
    <property type="entry name" value="RNA-binding S4 domain"/>
    <property type="match status" value="1"/>
</dbReference>
<evidence type="ECO:0000256" key="1">
    <source>
        <dbReference type="ARBA" id="ARBA00007465"/>
    </source>
</evidence>
<evidence type="ECO:0000259" key="8">
    <source>
        <dbReference type="SMART" id="SM00363"/>
    </source>
</evidence>
<dbReference type="FunFam" id="3.10.290.10:FF:000001">
    <property type="entry name" value="30S ribosomal protein S4"/>
    <property type="match status" value="1"/>
</dbReference>
<dbReference type="SMART" id="SM01390">
    <property type="entry name" value="Ribosomal_S4"/>
    <property type="match status" value="1"/>
</dbReference>
<dbReference type="EMBL" id="FR695872">
    <property type="protein sequence ID" value="CBX29558.1"/>
    <property type="molecule type" value="Genomic_DNA"/>
</dbReference>
<keyword evidence="4 7" id="KW-0689">Ribosomal protein</keyword>
<dbReference type="HAMAP" id="MF_01306_B">
    <property type="entry name" value="Ribosomal_uS4_B"/>
    <property type="match status" value="1"/>
</dbReference>
<dbReference type="GO" id="GO:0042274">
    <property type="term" value="P:ribosomal small subunit biogenesis"/>
    <property type="evidence" value="ECO:0007669"/>
    <property type="project" value="TreeGrafter"/>
</dbReference>
<feature type="domain" description="RNA-binding S4" evidence="8">
    <location>
        <begin position="99"/>
        <end position="156"/>
    </location>
</feature>
<evidence type="ECO:0000313" key="10">
    <source>
        <dbReference type="EMBL" id="CBX29558.1"/>
    </source>
</evidence>
<proteinExistence type="inferred from homology"/>
<reference evidence="10" key="1">
    <citation type="journal article" date="2011" name="Environ. Microbiol.">
        <title>Genomic insights into the metabolic potential of the polycyclic aromatic hydrocarbon degrading sulfate-reducing Deltaproteobacterium N47.</title>
        <authorList>
            <person name="Bergmann F."/>
            <person name="Selesi D."/>
            <person name="Weinmaier T."/>
            <person name="Tischler P."/>
            <person name="Rattei T."/>
            <person name="Meckenstock R.U."/>
        </authorList>
    </citation>
    <scope>NUCLEOTIDE SEQUENCE</scope>
</reference>
<evidence type="ECO:0000256" key="7">
    <source>
        <dbReference type="HAMAP-Rule" id="MF_01306"/>
    </source>
</evidence>
<evidence type="ECO:0000256" key="4">
    <source>
        <dbReference type="ARBA" id="ARBA00022980"/>
    </source>
</evidence>
<protein>
    <recommendedName>
        <fullName evidence="6 7">Small ribosomal subunit protein uS4</fullName>
    </recommendedName>
</protein>
<gene>
    <name evidence="7" type="primary">rpsD</name>
    <name evidence="10" type="ORF">N47_J05390</name>
</gene>
<comment type="similarity">
    <text evidence="1 7">Belongs to the universal ribosomal protein uS4 family.</text>
</comment>
<name>E1YG64_9BACT</name>
<evidence type="ECO:0000256" key="2">
    <source>
        <dbReference type="ARBA" id="ARBA00022730"/>
    </source>
</evidence>
<dbReference type="CDD" id="cd00165">
    <property type="entry name" value="S4"/>
    <property type="match status" value="1"/>
</dbReference>
<comment type="function">
    <text evidence="7">One of the primary rRNA binding proteins, it binds directly to 16S rRNA where it nucleates assembly of the body of the 30S subunit.</text>
</comment>
<dbReference type="InterPro" id="IPR002942">
    <property type="entry name" value="S4_RNA-bd"/>
</dbReference>
<evidence type="ECO:0000256" key="3">
    <source>
        <dbReference type="ARBA" id="ARBA00022884"/>
    </source>
</evidence>
<evidence type="ECO:0000256" key="6">
    <source>
        <dbReference type="ARBA" id="ARBA00035254"/>
    </source>
</evidence>
<dbReference type="PANTHER" id="PTHR11831">
    <property type="entry name" value="30S 40S RIBOSOMAL PROTEIN"/>
    <property type="match status" value="1"/>
</dbReference>
<dbReference type="NCBIfam" id="NF003717">
    <property type="entry name" value="PRK05327.1"/>
    <property type="match status" value="1"/>
</dbReference>
<dbReference type="PANTHER" id="PTHR11831:SF4">
    <property type="entry name" value="SMALL RIBOSOMAL SUBUNIT PROTEIN US4M"/>
    <property type="match status" value="1"/>
</dbReference>
<keyword evidence="3 7" id="KW-0694">RNA-binding</keyword>